<dbReference type="Proteomes" id="UP000593571">
    <property type="component" value="Unassembled WGS sequence"/>
</dbReference>
<name>A0A7J8D6S5_ROUAE</name>
<organism evidence="2 3">
    <name type="scientific">Rousettus aegyptiacus</name>
    <name type="common">Egyptian fruit bat</name>
    <name type="synonym">Pteropus aegyptiacus</name>
    <dbReference type="NCBI Taxonomy" id="9407"/>
    <lineage>
        <taxon>Eukaryota</taxon>
        <taxon>Metazoa</taxon>
        <taxon>Chordata</taxon>
        <taxon>Craniata</taxon>
        <taxon>Vertebrata</taxon>
        <taxon>Euteleostomi</taxon>
        <taxon>Mammalia</taxon>
        <taxon>Eutheria</taxon>
        <taxon>Laurasiatheria</taxon>
        <taxon>Chiroptera</taxon>
        <taxon>Yinpterochiroptera</taxon>
        <taxon>Pteropodoidea</taxon>
        <taxon>Pteropodidae</taxon>
        <taxon>Rousettinae</taxon>
        <taxon>Rousettus</taxon>
    </lineage>
</organism>
<gene>
    <name evidence="2" type="ORF">HJG63_008839</name>
</gene>
<proteinExistence type="predicted"/>
<accession>A0A7J8D6S5</accession>
<feature type="compositionally biased region" description="Basic and acidic residues" evidence="1">
    <location>
        <begin position="22"/>
        <end position="35"/>
    </location>
</feature>
<evidence type="ECO:0000256" key="1">
    <source>
        <dbReference type="SAM" id="MobiDB-lite"/>
    </source>
</evidence>
<reference evidence="2 3" key="1">
    <citation type="journal article" date="2020" name="Nature">
        <title>Six reference-quality genomes reveal evolution of bat adaptations.</title>
        <authorList>
            <person name="Jebb D."/>
            <person name="Huang Z."/>
            <person name="Pippel M."/>
            <person name="Hughes G.M."/>
            <person name="Lavrichenko K."/>
            <person name="Devanna P."/>
            <person name="Winkler S."/>
            <person name="Jermiin L.S."/>
            <person name="Skirmuntt E.C."/>
            <person name="Katzourakis A."/>
            <person name="Burkitt-Gray L."/>
            <person name="Ray D.A."/>
            <person name="Sullivan K.A.M."/>
            <person name="Roscito J.G."/>
            <person name="Kirilenko B.M."/>
            <person name="Davalos L.M."/>
            <person name="Corthals A.P."/>
            <person name="Power M.L."/>
            <person name="Jones G."/>
            <person name="Ransome R.D."/>
            <person name="Dechmann D.K.N."/>
            <person name="Locatelli A.G."/>
            <person name="Puechmaille S.J."/>
            <person name="Fedrigo O."/>
            <person name="Jarvis E.D."/>
            <person name="Hiller M."/>
            <person name="Vernes S.C."/>
            <person name="Myers E.W."/>
            <person name="Teeling E.C."/>
        </authorList>
    </citation>
    <scope>NUCLEOTIDE SEQUENCE [LARGE SCALE GENOMIC DNA]</scope>
    <source>
        <strain evidence="2">MRouAeg1</strain>
        <tissue evidence="2">Muscle</tissue>
    </source>
</reference>
<feature type="region of interest" description="Disordered" evidence="1">
    <location>
        <begin position="85"/>
        <end position="145"/>
    </location>
</feature>
<sequence>MKPRISLRLTEQAHCEGSSQLHAEDLERVTREGKKPVPKAGRQREKRPDLQRTFMSLSQPNCREAKSQRAEKMLGRRAALPLTLHMGVAGGRRGEEGPTRSIVVDEGGGEGKAGPLGLDERVALDAGEGPNDSSRLPRFEDVCIS</sequence>
<evidence type="ECO:0000313" key="2">
    <source>
        <dbReference type="EMBL" id="KAF6418828.1"/>
    </source>
</evidence>
<protein>
    <submittedName>
        <fullName evidence="2">Uncharacterized protein</fullName>
    </submittedName>
</protein>
<feature type="compositionally biased region" description="Basic and acidic residues" evidence="1">
    <location>
        <begin position="135"/>
        <end position="145"/>
    </location>
</feature>
<dbReference type="AlphaFoldDB" id="A0A7J8D6S5"/>
<comment type="caution">
    <text evidence="2">The sequence shown here is derived from an EMBL/GenBank/DDBJ whole genome shotgun (WGS) entry which is preliminary data.</text>
</comment>
<dbReference type="EMBL" id="JACASE010000013">
    <property type="protein sequence ID" value="KAF6418828.1"/>
    <property type="molecule type" value="Genomic_DNA"/>
</dbReference>
<evidence type="ECO:0000313" key="3">
    <source>
        <dbReference type="Proteomes" id="UP000593571"/>
    </source>
</evidence>
<feature type="region of interest" description="Disordered" evidence="1">
    <location>
        <begin position="1"/>
        <end position="51"/>
    </location>
</feature>
<keyword evidence="3" id="KW-1185">Reference proteome</keyword>